<dbReference type="Gene3D" id="1.10.150.450">
    <property type="match status" value="1"/>
</dbReference>
<dbReference type="NCBIfam" id="TIGR01509">
    <property type="entry name" value="HAD-SF-IA-v3"/>
    <property type="match status" value="1"/>
</dbReference>
<dbReference type="eggNOG" id="KOG3109">
    <property type="taxonomic scope" value="Eukaryota"/>
</dbReference>
<accession>C1E2Z0</accession>
<dbReference type="Gene3D" id="3.40.50.1000">
    <property type="entry name" value="HAD superfamily/HAD-like"/>
    <property type="match status" value="1"/>
</dbReference>
<dbReference type="InterPro" id="IPR023214">
    <property type="entry name" value="HAD_sf"/>
</dbReference>
<reference evidence="1 2" key="1">
    <citation type="journal article" date="2009" name="Science">
        <title>Green evolution and dynamic adaptations revealed by genomes of the marine picoeukaryotes Micromonas.</title>
        <authorList>
            <person name="Worden A.Z."/>
            <person name="Lee J.H."/>
            <person name="Mock T."/>
            <person name="Rouze P."/>
            <person name="Simmons M.P."/>
            <person name="Aerts A.L."/>
            <person name="Allen A.E."/>
            <person name="Cuvelier M.L."/>
            <person name="Derelle E."/>
            <person name="Everett M.V."/>
            <person name="Foulon E."/>
            <person name="Grimwood J."/>
            <person name="Gundlach H."/>
            <person name="Henrissat B."/>
            <person name="Napoli C."/>
            <person name="McDonald S.M."/>
            <person name="Parker M.S."/>
            <person name="Rombauts S."/>
            <person name="Salamov A."/>
            <person name="Von Dassow P."/>
            <person name="Badger J.H."/>
            <person name="Coutinho P.M."/>
            <person name="Demir E."/>
            <person name="Dubchak I."/>
            <person name="Gentemann C."/>
            <person name="Eikrem W."/>
            <person name="Gready J.E."/>
            <person name="John U."/>
            <person name="Lanier W."/>
            <person name="Lindquist E.A."/>
            <person name="Lucas S."/>
            <person name="Mayer K.F."/>
            <person name="Moreau H."/>
            <person name="Not F."/>
            <person name="Otillar R."/>
            <person name="Panaud O."/>
            <person name="Pangilinan J."/>
            <person name="Paulsen I."/>
            <person name="Piegu B."/>
            <person name="Poliakov A."/>
            <person name="Robbens S."/>
            <person name="Schmutz J."/>
            <person name="Toulza E."/>
            <person name="Wyss T."/>
            <person name="Zelensky A."/>
            <person name="Zhou K."/>
            <person name="Armbrust E.V."/>
            <person name="Bhattacharya D."/>
            <person name="Goodenough U.W."/>
            <person name="Van de Peer Y."/>
            <person name="Grigoriev I.V."/>
        </authorList>
    </citation>
    <scope>NUCLEOTIDE SEQUENCE [LARGE SCALE GENOMIC DNA]</scope>
    <source>
        <strain evidence="2">RCC299 / NOUM17</strain>
    </source>
</reference>
<dbReference type="FunCoup" id="C1E2Z0">
    <property type="interactions" value="112"/>
</dbReference>
<sequence length="234" mass="26194">MSAQKLGAGVHTLLFDLDGTLYPIENGYEEKVRERVFEFMVDELKVSSVEQAKEMWWEHFKVYNQTLRSLRQGMGFEFDREKYWSHIRGDPADFLQANFDALEMLRSFPGCKKFVFTNCAEKQAIEALQVLGLEGEFDGVYGADFMGDVCKPERAAFEAVCARAKIEPNGTVFFEDSVKNLVTAKEMGFTTVLVRGKTAAEEAGQNGGFKPDATISAVNLKELREALPGLFIGA</sequence>
<dbReference type="OMA" id="YNSFVHG"/>
<evidence type="ECO:0000313" key="1">
    <source>
        <dbReference type="EMBL" id="ACO62000.1"/>
    </source>
</evidence>
<dbReference type="PANTHER" id="PTHR12725">
    <property type="entry name" value="HALOACID DEHALOGENASE-LIKE HYDROLASE"/>
    <property type="match status" value="1"/>
</dbReference>
<dbReference type="InterPro" id="IPR036412">
    <property type="entry name" value="HAD-like_sf"/>
</dbReference>
<dbReference type="InterPro" id="IPR006439">
    <property type="entry name" value="HAD-SF_hydro_IA"/>
</dbReference>
<dbReference type="InParanoid" id="C1E2Z0"/>
<dbReference type="AlphaFoldDB" id="C1E2Z0"/>
<dbReference type="RefSeq" id="XP_002500742.1">
    <property type="nucleotide sequence ID" value="XM_002500696.1"/>
</dbReference>
<dbReference type="STRING" id="296587.C1E2Z0"/>
<evidence type="ECO:0000313" key="2">
    <source>
        <dbReference type="Proteomes" id="UP000002009"/>
    </source>
</evidence>
<dbReference type="OrthoDB" id="1065058at2759"/>
<dbReference type="SFLD" id="SFLDS00003">
    <property type="entry name" value="Haloacid_Dehalogenase"/>
    <property type="match status" value="1"/>
</dbReference>
<dbReference type="PRINTS" id="PR00413">
    <property type="entry name" value="HADHALOGNASE"/>
</dbReference>
<dbReference type="Pfam" id="PF00702">
    <property type="entry name" value="Hydrolase"/>
    <property type="match status" value="1"/>
</dbReference>
<organism evidence="1 2">
    <name type="scientific">Micromonas commoda (strain RCC299 / NOUM17 / CCMP2709)</name>
    <name type="common">Picoplanktonic green alga</name>
    <dbReference type="NCBI Taxonomy" id="296587"/>
    <lineage>
        <taxon>Eukaryota</taxon>
        <taxon>Viridiplantae</taxon>
        <taxon>Chlorophyta</taxon>
        <taxon>Mamiellophyceae</taxon>
        <taxon>Mamiellales</taxon>
        <taxon>Mamiellaceae</taxon>
        <taxon>Micromonas</taxon>
    </lineage>
</organism>
<name>C1E2Z0_MICCC</name>
<dbReference type="GeneID" id="8242357"/>
<dbReference type="KEGG" id="mis:MICPUN_57415"/>
<dbReference type="InterPro" id="IPR010237">
    <property type="entry name" value="Pyr-5-nucltdase"/>
</dbReference>
<keyword evidence="2" id="KW-1185">Reference proteome</keyword>
<proteinExistence type="predicted"/>
<dbReference type="PANTHER" id="PTHR12725:SF117">
    <property type="entry name" value="HALOACID DEHALOGENASE-LIKE HYDROLASE"/>
    <property type="match status" value="1"/>
</dbReference>
<dbReference type="Proteomes" id="UP000002009">
    <property type="component" value="Chromosome 3"/>
</dbReference>
<dbReference type="SFLD" id="SFLDG01129">
    <property type="entry name" value="C1.5:_HAD__Beta-PGM__Phosphata"/>
    <property type="match status" value="1"/>
</dbReference>
<dbReference type="SFLD" id="SFLDG01132">
    <property type="entry name" value="C1.5.3:_5'-Nucleotidase_Like"/>
    <property type="match status" value="1"/>
</dbReference>
<gene>
    <name evidence="1" type="ORF">MICPUN_57415</name>
</gene>
<dbReference type="EMBL" id="CP001324">
    <property type="protein sequence ID" value="ACO62000.1"/>
    <property type="molecule type" value="Genomic_DNA"/>
</dbReference>
<dbReference type="SUPFAM" id="SSF56784">
    <property type="entry name" value="HAD-like"/>
    <property type="match status" value="1"/>
</dbReference>
<protein>
    <submittedName>
        <fullName evidence="1">Uncharacterized protein</fullName>
    </submittedName>
</protein>